<protein>
    <submittedName>
        <fullName evidence="1">Uncharacterized protein</fullName>
    </submittedName>
</protein>
<keyword evidence="2" id="KW-1185">Reference proteome</keyword>
<evidence type="ECO:0000313" key="1">
    <source>
        <dbReference type="EMBL" id="OSM07223.1"/>
    </source>
</evidence>
<gene>
    <name evidence="1" type="ORF">MAIT1_03847</name>
</gene>
<dbReference type="RefSeq" id="WP_085441172.1">
    <property type="nucleotide sequence ID" value="NZ_LVJN01000015.1"/>
</dbReference>
<name>A0A1Y2K911_9PROT</name>
<sequence length="325" mass="35793">MSGLEHGAEDLWQRNLAALRRVDAALAQQVSQAGAIEPEAASVTLFRAQRRQDLFLLQDCAAQQQELLLSLLTSQVTYHIQPSEAQRAEIADGAKWLVATSPNSHIGTLEQSDEGGGALGVLPFVFVHESRPEGLAALLKRVDLADYLLDGKLFLQCGDAGWARLAQWAGGCAQEFNHLCPEQDAQPLTQRFDAHGGLPAPELLDNTPPDDWRSGAPSAAPKLFAEGRGGRWLFLLRLPSAFSLYRYYLDQRDILQRQGVAVESMMILPGTTDRAVVARIRASGPDVVCDLYSWGKYHVSDDPFDAELIDSQRITRHIPSDITWI</sequence>
<evidence type="ECO:0000313" key="2">
    <source>
        <dbReference type="Proteomes" id="UP000194003"/>
    </source>
</evidence>
<reference evidence="1 2" key="1">
    <citation type="journal article" date="2016" name="BMC Genomics">
        <title>Combined genomic and structural analyses of a cultured magnetotactic bacterium reveals its niche adaptation to a dynamic environment.</title>
        <authorList>
            <person name="Araujo A.C."/>
            <person name="Morillo V."/>
            <person name="Cypriano J."/>
            <person name="Teixeira L.C."/>
            <person name="Leao P."/>
            <person name="Lyra S."/>
            <person name="Almeida L.G."/>
            <person name="Bazylinski D.A."/>
            <person name="Vasconcellos A.T."/>
            <person name="Abreu F."/>
            <person name="Lins U."/>
        </authorList>
    </citation>
    <scope>NUCLEOTIDE SEQUENCE [LARGE SCALE GENOMIC DNA]</scope>
    <source>
        <strain evidence="1 2">IT-1</strain>
    </source>
</reference>
<organism evidence="1 2">
    <name type="scientific">Magnetofaba australis IT-1</name>
    <dbReference type="NCBI Taxonomy" id="1434232"/>
    <lineage>
        <taxon>Bacteria</taxon>
        <taxon>Pseudomonadati</taxon>
        <taxon>Pseudomonadota</taxon>
        <taxon>Magnetococcia</taxon>
        <taxon>Magnetococcales</taxon>
        <taxon>Magnetococcaceae</taxon>
        <taxon>Magnetofaba</taxon>
    </lineage>
</organism>
<accession>A0A1Y2K911</accession>
<comment type="caution">
    <text evidence="1">The sequence shown here is derived from an EMBL/GenBank/DDBJ whole genome shotgun (WGS) entry which is preliminary data.</text>
</comment>
<proteinExistence type="predicted"/>
<dbReference type="EMBL" id="LVJN01000015">
    <property type="protein sequence ID" value="OSM07223.1"/>
    <property type="molecule type" value="Genomic_DNA"/>
</dbReference>
<dbReference type="AlphaFoldDB" id="A0A1Y2K911"/>
<dbReference type="Proteomes" id="UP000194003">
    <property type="component" value="Unassembled WGS sequence"/>
</dbReference>